<dbReference type="InterPro" id="IPR036704">
    <property type="entry name" value="RraA/RraA-like_sf"/>
</dbReference>
<dbReference type="Proteomes" id="UP000824005">
    <property type="component" value="Unassembled WGS sequence"/>
</dbReference>
<comment type="subunit">
    <text evidence="4">Homotrimer.</text>
</comment>
<sequence length="215" mass="22789">MSGSQHSRYDLDAVREEVLTLGTATLYEASGMDCLLTPALRPVWSGAALVARALPVATAAGDNLSLHLAIEQARPGEALVVDAQQAEHGYWGEVLTAFAQAQRVSGLVILGGVRDVRDIAARRFPVFSTSIALAGTTKDDAGAIGKPLRCGQAVVRRGDVVVADEDGVIAIPDDAFAAVLSRSRERAQKEAEYMRQLADGASSVTLYGFDRDGHR</sequence>
<evidence type="ECO:0000256" key="11">
    <source>
        <dbReference type="ARBA" id="ARBA00047973"/>
    </source>
</evidence>
<evidence type="ECO:0000256" key="5">
    <source>
        <dbReference type="ARBA" id="ARBA00012213"/>
    </source>
</evidence>
<dbReference type="EC" id="4.1.1.112" evidence="6"/>
<comment type="caution">
    <text evidence="13">The sequence shown here is derived from an EMBL/GenBank/DDBJ whole genome shotgun (WGS) entry which is preliminary data.</text>
</comment>
<organism evidence="13 14">
    <name type="scientific">Candidatus Agrococcus pullicola</name>
    <dbReference type="NCBI Taxonomy" id="2838429"/>
    <lineage>
        <taxon>Bacteria</taxon>
        <taxon>Bacillati</taxon>
        <taxon>Actinomycetota</taxon>
        <taxon>Actinomycetes</taxon>
        <taxon>Micrococcales</taxon>
        <taxon>Microbacteriaceae</taxon>
        <taxon>Agrococcus</taxon>
    </lineage>
</organism>
<keyword evidence="12" id="KW-0479">Metal-binding</keyword>
<comment type="cofactor">
    <cofactor evidence="12">
        <name>Mg(2+)</name>
        <dbReference type="ChEBI" id="CHEBI:18420"/>
    </cofactor>
</comment>
<evidence type="ECO:0000313" key="14">
    <source>
        <dbReference type="Proteomes" id="UP000824005"/>
    </source>
</evidence>
<evidence type="ECO:0000256" key="2">
    <source>
        <dbReference type="ARBA" id="ARBA00001968"/>
    </source>
</evidence>
<dbReference type="PANTHER" id="PTHR33254:SF16">
    <property type="entry name" value="BLR3842 PROTEIN"/>
    <property type="match status" value="1"/>
</dbReference>
<dbReference type="CDD" id="cd16841">
    <property type="entry name" value="RraA_family"/>
    <property type="match status" value="1"/>
</dbReference>
<evidence type="ECO:0000256" key="6">
    <source>
        <dbReference type="ARBA" id="ARBA00012947"/>
    </source>
</evidence>
<keyword evidence="13" id="KW-0489">Methyltransferase</keyword>
<dbReference type="EMBL" id="DXDC01000423">
    <property type="protein sequence ID" value="HIY67374.1"/>
    <property type="molecule type" value="Genomic_DNA"/>
</dbReference>
<evidence type="ECO:0000313" key="13">
    <source>
        <dbReference type="EMBL" id="HIY67374.1"/>
    </source>
</evidence>
<evidence type="ECO:0000256" key="12">
    <source>
        <dbReference type="PIRSR" id="PIRSR605493-1"/>
    </source>
</evidence>
<dbReference type="InterPro" id="IPR005493">
    <property type="entry name" value="RraA/RraA-like"/>
</dbReference>
<proteinExistence type="inferred from homology"/>
<feature type="binding site" evidence="12">
    <location>
        <position position="114"/>
    </location>
    <ligand>
        <name>substrate</name>
    </ligand>
</feature>
<evidence type="ECO:0000256" key="10">
    <source>
        <dbReference type="ARBA" id="ARBA00032305"/>
    </source>
</evidence>
<reference evidence="13" key="2">
    <citation type="submission" date="2021-04" db="EMBL/GenBank/DDBJ databases">
        <authorList>
            <person name="Gilroy R."/>
        </authorList>
    </citation>
    <scope>NUCLEOTIDE SEQUENCE</scope>
    <source>
        <strain evidence="13">ChiGjej1B1-98</strain>
    </source>
</reference>
<feature type="binding site" evidence="12">
    <location>
        <position position="115"/>
    </location>
    <ligand>
        <name>Mg(2+)</name>
        <dbReference type="ChEBI" id="CHEBI:18420"/>
    </ligand>
</feature>
<dbReference type="Gene3D" id="3.50.30.40">
    <property type="entry name" value="Ribonuclease E inhibitor RraA/RraA-like"/>
    <property type="match status" value="1"/>
</dbReference>
<comment type="similarity">
    <text evidence="3">Belongs to the class II aldolase/RraA-like family.</text>
</comment>
<dbReference type="GO" id="GO:0008948">
    <property type="term" value="F:oxaloacetate decarboxylase activity"/>
    <property type="evidence" value="ECO:0007669"/>
    <property type="project" value="UniProtKB-EC"/>
</dbReference>
<evidence type="ECO:0000256" key="9">
    <source>
        <dbReference type="ARBA" id="ARBA00030169"/>
    </source>
</evidence>
<evidence type="ECO:0000256" key="1">
    <source>
        <dbReference type="ARBA" id="ARBA00001342"/>
    </source>
</evidence>
<dbReference type="AlphaFoldDB" id="A0A9D1YX01"/>
<comment type="catalytic activity">
    <reaction evidence="1">
        <text>4-hydroxy-4-methyl-2-oxoglutarate = 2 pyruvate</text>
        <dbReference type="Rhea" id="RHEA:22748"/>
        <dbReference type="ChEBI" id="CHEBI:15361"/>
        <dbReference type="ChEBI" id="CHEBI:58276"/>
        <dbReference type="EC" id="4.1.3.17"/>
    </reaction>
</comment>
<feature type="binding site" evidence="12">
    <location>
        <begin position="92"/>
        <end position="95"/>
    </location>
    <ligand>
        <name>substrate</name>
    </ligand>
</feature>
<gene>
    <name evidence="13" type="ORF">H9830_13995</name>
</gene>
<protein>
    <recommendedName>
        <fullName evidence="7">Putative 4-hydroxy-4-methyl-2-oxoglutarate aldolase</fullName>
        <ecNumber evidence="6">4.1.1.112</ecNumber>
        <ecNumber evidence="5">4.1.3.17</ecNumber>
    </recommendedName>
    <alternativeName>
        <fullName evidence="10">Oxaloacetate decarboxylase</fullName>
    </alternativeName>
    <alternativeName>
        <fullName evidence="9">RraA-like protein</fullName>
    </alternativeName>
</protein>
<dbReference type="GO" id="GO:0047443">
    <property type="term" value="F:4-hydroxy-4-methyl-2-oxoglutarate aldolase activity"/>
    <property type="evidence" value="ECO:0007669"/>
    <property type="project" value="UniProtKB-EC"/>
</dbReference>
<comment type="catalytic activity">
    <reaction evidence="11">
        <text>oxaloacetate + H(+) = pyruvate + CO2</text>
        <dbReference type="Rhea" id="RHEA:15641"/>
        <dbReference type="ChEBI" id="CHEBI:15361"/>
        <dbReference type="ChEBI" id="CHEBI:15378"/>
        <dbReference type="ChEBI" id="CHEBI:16452"/>
        <dbReference type="ChEBI" id="CHEBI:16526"/>
        <dbReference type="EC" id="4.1.1.112"/>
    </reaction>
</comment>
<dbReference type="GO" id="GO:0032259">
    <property type="term" value="P:methylation"/>
    <property type="evidence" value="ECO:0007669"/>
    <property type="project" value="UniProtKB-KW"/>
</dbReference>
<evidence type="ECO:0000256" key="3">
    <source>
        <dbReference type="ARBA" id="ARBA00008621"/>
    </source>
</evidence>
<evidence type="ECO:0000256" key="4">
    <source>
        <dbReference type="ARBA" id="ARBA00011233"/>
    </source>
</evidence>
<keyword evidence="13" id="KW-0808">Transferase</keyword>
<dbReference type="Pfam" id="PF03737">
    <property type="entry name" value="RraA-like"/>
    <property type="match status" value="1"/>
</dbReference>
<name>A0A9D1YX01_9MICO</name>
<dbReference type="EC" id="4.1.3.17" evidence="5"/>
<comment type="function">
    <text evidence="8">Catalyzes the aldol cleavage of 4-hydroxy-4-methyl-2-oxoglutarate (HMG) into 2 molecules of pyruvate. Also contains a secondary oxaloacetate (OAA) decarboxylase activity due to the common pyruvate enolate transition state formed following C-C bond cleavage in the retro-aldol and decarboxylation reactions.</text>
</comment>
<dbReference type="GO" id="GO:0008168">
    <property type="term" value="F:methyltransferase activity"/>
    <property type="evidence" value="ECO:0007669"/>
    <property type="project" value="UniProtKB-KW"/>
</dbReference>
<evidence type="ECO:0000256" key="7">
    <source>
        <dbReference type="ARBA" id="ARBA00016549"/>
    </source>
</evidence>
<dbReference type="SUPFAM" id="SSF89562">
    <property type="entry name" value="RraA-like"/>
    <property type="match status" value="1"/>
</dbReference>
<comment type="cofactor">
    <cofactor evidence="2">
        <name>a divalent metal cation</name>
        <dbReference type="ChEBI" id="CHEBI:60240"/>
    </cofactor>
</comment>
<evidence type="ECO:0000256" key="8">
    <source>
        <dbReference type="ARBA" id="ARBA00025046"/>
    </source>
</evidence>
<dbReference type="PANTHER" id="PTHR33254">
    <property type="entry name" value="4-HYDROXY-4-METHYL-2-OXOGLUTARATE ALDOLASE 3-RELATED"/>
    <property type="match status" value="1"/>
</dbReference>
<keyword evidence="12" id="KW-0460">Magnesium</keyword>
<reference evidence="13" key="1">
    <citation type="journal article" date="2021" name="PeerJ">
        <title>Extensive microbial diversity within the chicken gut microbiome revealed by metagenomics and culture.</title>
        <authorList>
            <person name="Gilroy R."/>
            <person name="Ravi A."/>
            <person name="Getino M."/>
            <person name="Pursley I."/>
            <person name="Horton D.L."/>
            <person name="Alikhan N.F."/>
            <person name="Baker D."/>
            <person name="Gharbi K."/>
            <person name="Hall N."/>
            <person name="Watson M."/>
            <person name="Adriaenssens E.M."/>
            <person name="Foster-Nyarko E."/>
            <person name="Jarju S."/>
            <person name="Secka A."/>
            <person name="Antonio M."/>
            <person name="Oren A."/>
            <person name="Chaudhuri R.R."/>
            <person name="La Ragione R."/>
            <person name="Hildebrand F."/>
            <person name="Pallen M.J."/>
        </authorList>
    </citation>
    <scope>NUCLEOTIDE SEQUENCE</scope>
    <source>
        <strain evidence="13">ChiGjej1B1-98</strain>
    </source>
</reference>
<dbReference type="GO" id="GO:0046872">
    <property type="term" value="F:metal ion binding"/>
    <property type="evidence" value="ECO:0007669"/>
    <property type="project" value="UniProtKB-KW"/>
</dbReference>
<accession>A0A9D1YX01</accession>